<dbReference type="SUPFAM" id="SSF50978">
    <property type="entry name" value="WD40 repeat-like"/>
    <property type="match status" value="1"/>
</dbReference>
<dbReference type="GO" id="GO:0051301">
    <property type="term" value="P:cell division"/>
    <property type="evidence" value="ECO:0007669"/>
    <property type="project" value="UniProtKB-KW"/>
</dbReference>
<dbReference type="GO" id="GO:0061733">
    <property type="term" value="F:protein-lysine-acetyltransferase activity"/>
    <property type="evidence" value="ECO:0007669"/>
    <property type="project" value="UniProtKB-EC"/>
</dbReference>
<keyword evidence="3 10" id="KW-0132">Cell division</keyword>
<dbReference type="HOGENOM" id="CLU_014831_6_1_1"/>
<evidence type="ECO:0000256" key="2">
    <source>
        <dbReference type="ARBA" id="ARBA00022574"/>
    </source>
</evidence>
<dbReference type="FunCoup" id="E0VGZ0">
    <property type="interactions" value="798"/>
</dbReference>
<dbReference type="InterPro" id="IPR036322">
    <property type="entry name" value="WD40_repeat_dom_sf"/>
</dbReference>
<accession>E0VGZ0</accession>
<dbReference type="GO" id="GO:0031145">
    <property type="term" value="P:anaphase-promoting complex-dependent catabolic process"/>
    <property type="evidence" value="ECO:0007669"/>
    <property type="project" value="TreeGrafter"/>
</dbReference>
<proteinExistence type="inferred from homology"/>
<evidence type="ECO:0000256" key="7">
    <source>
        <dbReference type="PROSITE-ProRule" id="PRU00221"/>
    </source>
</evidence>
<dbReference type="GO" id="GO:1990757">
    <property type="term" value="F:ubiquitin ligase activator activity"/>
    <property type="evidence" value="ECO:0007669"/>
    <property type="project" value="TreeGrafter"/>
</dbReference>
<dbReference type="STRING" id="121224.E0VGZ0"/>
<dbReference type="CTD" id="8240306"/>
<evidence type="ECO:0000313" key="12">
    <source>
        <dbReference type="Proteomes" id="UP000009046"/>
    </source>
</evidence>
<feature type="repeat" description="WD" evidence="7">
    <location>
        <begin position="301"/>
        <end position="332"/>
    </location>
</feature>
<dbReference type="EMBL" id="DS235154">
    <property type="protein sequence ID" value="EEB12646.1"/>
    <property type="molecule type" value="Genomic_DNA"/>
</dbReference>
<dbReference type="eggNOG" id="KOG0305">
    <property type="taxonomic scope" value="Eukaryota"/>
</dbReference>
<protein>
    <submittedName>
        <fullName evidence="10 11">Cell division cycle, putative</fullName>
        <ecNumber evidence="10">2.3.1.48</ecNumber>
    </submittedName>
</protein>
<feature type="repeat" description="WD" evidence="7">
    <location>
        <begin position="425"/>
        <end position="456"/>
    </location>
</feature>
<dbReference type="GeneID" id="8240306"/>
<keyword evidence="5" id="KW-0498">Mitosis</keyword>
<feature type="domain" description="CDC20/Fizzy WD40" evidence="9">
    <location>
        <begin position="173"/>
        <end position="456"/>
    </location>
</feature>
<reference evidence="10" key="1">
    <citation type="submission" date="2007-04" db="EMBL/GenBank/DDBJ databases">
        <title>Annotation of Pediculus humanus corporis strain USDA.</title>
        <authorList>
            <person name="Kirkness E."/>
            <person name="Hannick L."/>
            <person name="Hass B."/>
            <person name="Bruggner R."/>
            <person name="Lawson D."/>
            <person name="Bidwell S."/>
            <person name="Joardar V."/>
            <person name="Caler E."/>
            <person name="Walenz B."/>
            <person name="Inman J."/>
            <person name="Schobel S."/>
            <person name="Galinsky K."/>
            <person name="Amedeo P."/>
            <person name="Strausberg R."/>
        </authorList>
    </citation>
    <scope>NUCLEOTIDE SEQUENCE</scope>
    <source>
        <strain evidence="10">USDA</strain>
    </source>
</reference>
<keyword evidence="12" id="KW-1185">Reference proteome</keyword>
<evidence type="ECO:0000313" key="10">
    <source>
        <dbReference type="EMBL" id="EEB12646.1"/>
    </source>
</evidence>
<dbReference type="RefSeq" id="XP_002425384.1">
    <property type="nucleotide sequence ID" value="XM_002425339.1"/>
</dbReference>
<name>E0VGZ0_PEDHC</name>
<dbReference type="EnsemblMetazoa" id="PHUM195130-RA">
    <property type="protein sequence ID" value="PHUM195130-PA"/>
    <property type="gene ID" value="PHUM195130"/>
</dbReference>
<dbReference type="Proteomes" id="UP000009046">
    <property type="component" value="Unassembled WGS sequence"/>
</dbReference>
<dbReference type="InParanoid" id="E0VGZ0"/>
<dbReference type="GO" id="GO:1905786">
    <property type="term" value="P:positive regulation of anaphase-promoting complex-dependent catabolic process"/>
    <property type="evidence" value="ECO:0007669"/>
    <property type="project" value="TreeGrafter"/>
</dbReference>
<dbReference type="EC" id="2.3.1.48" evidence="10"/>
<dbReference type="Gene3D" id="2.130.10.10">
    <property type="entry name" value="YVTN repeat-like/Quinoprotein amine dehydrogenase"/>
    <property type="match status" value="1"/>
</dbReference>
<feature type="region of interest" description="Disordered" evidence="8">
    <location>
        <begin position="464"/>
        <end position="484"/>
    </location>
</feature>
<dbReference type="VEuPathDB" id="VectorBase:PHUM195130"/>
<keyword evidence="4" id="KW-0677">Repeat</keyword>
<reference evidence="10" key="2">
    <citation type="submission" date="2007-04" db="EMBL/GenBank/DDBJ databases">
        <title>The genome of the human body louse.</title>
        <authorList>
            <consortium name="The Human Body Louse Genome Consortium"/>
            <person name="Kirkness E."/>
            <person name="Walenz B."/>
            <person name="Hass B."/>
            <person name="Bruggner R."/>
            <person name="Strausberg R."/>
        </authorList>
    </citation>
    <scope>NUCLEOTIDE SEQUENCE</scope>
    <source>
        <strain evidence="10">USDA</strain>
    </source>
</reference>
<dbReference type="InterPro" id="IPR015943">
    <property type="entry name" value="WD40/YVTN_repeat-like_dom_sf"/>
</dbReference>
<sequence>MSSFSFSNDLNRLLTMDDPVTKGPLPRWQKKLPDLSNTSKNCSLNSSKLSSNSNTKSPGCKSNPVTPSQQTGDRFIPNRSASNFDLGHFFTNKKIQEEEDDDALPKNDNQRILAETIHGGDLNNMKILSYQNKAPAPPEGYMNPLRVMYSQTKSSSTVKGSSRYIPQSPERILDAPDVIDDYYLNLIDWSTTNILAVALSNCVYLWNAATGAIEELLELEGSDYVTSVAWIQEGNYLAVGTFTGSTQIWDCNEMRRLRTMEGHTARVCSHSWNQFILSSGSRSGQIIHHDVRQRNHTIAVLNGHSEEVCGLKWSPDGKYLASGANDNLLNIWPQLQDQMYTASQPLHTFSEHQAAVKALAWCPWQPGVLASGGGTADRCIRIWNINSGSLLSTTDTKSQLISGHGYANNQLTIWKYPSMNKVTELTGHTARVLHLCTSPDGSSVMSAGADETLRLWMCFAPDPNKKGEKPQKKAISSILKQSIR</sequence>
<keyword evidence="10" id="KW-0808">Transferase</keyword>
<evidence type="ECO:0000313" key="11">
    <source>
        <dbReference type="EnsemblMetazoa" id="PHUM195130-PA"/>
    </source>
</evidence>
<keyword evidence="2 7" id="KW-0853">WD repeat</keyword>
<dbReference type="InterPro" id="IPR001680">
    <property type="entry name" value="WD40_rpt"/>
</dbReference>
<evidence type="ECO:0000256" key="1">
    <source>
        <dbReference type="ARBA" id="ARBA00006445"/>
    </source>
</evidence>
<dbReference type="InterPro" id="IPR056150">
    <property type="entry name" value="WD40_CDC20-Fz"/>
</dbReference>
<dbReference type="PANTHER" id="PTHR19918:SF8">
    <property type="entry name" value="FI02843P"/>
    <property type="match status" value="1"/>
</dbReference>
<keyword evidence="6" id="KW-0131">Cell cycle</keyword>
<dbReference type="GO" id="GO:0005680">
    <property type="term" value="C:anaphase-promoting complex"/>
    <property type="evidence" value="ECO:0007669"/>
    <property type="project" value="TreeGrafter"/>
</dbReference>
<comment type="similarity">
    <text evidence="1">Belongs to the WD repeat CDC20/Fizzy family.</text>
</comment>
<organism>
    <name type="scientific">Pediculus humanus subsp. corporis</name>
    <name type="common">Body louse</name>
    <dbReference type="NCBI Taxonomy" id="121224"/>
    <lineage>
        <taxon>Eukaryota</taxon>
        <taxon>Metazoa</taxon>
        <taxon>Ecdysozoa</taxon>
        <taxon>Arthropoda</taxon>
        <taxon>Hexapoda</taxon>
        <taxon>Insecta</taxon>
        <taxon>Pterygota</taxon>
        <taxon>Neoptera</taxon>
        <taxon>Paraneoptera</taxon>
        <taxon>Psocodea</taxon>
        <taxon>Troctomorpha</taxon>
        <taxon>Phthiraptera</taxon>
        <taxon>Anoplura</taxon>
        <taxon>Pediculidae</taxon>
        <taxon>Pediculus</taxon>
    </lineage>
</organism>
<dbReference type="SMART" id="SM00320">
    <property type="entry name" value="WD40"/>
    <property type="match status" value="6"/>
</dbReference>
<evidence type="ECO:0000256" key="3">
    <source>
        <dbReference type="ARBA" id="ARBA00022618"/>
    </source>
</evidence>
<dbReference type="Pfam" id="PF24807">
    <property type="entry name" value="WD40_CDC20-Fz"/>
    <property type="match status" value="1"/>
</dbReference>
<dbReference type="OMA" id="NTETCVI"/>
<evidence type="ECO:0000256" key="6">
    <source>
        <dbReference type="ARBA" id="ARBA00023306"/>
    </source>
</evidence>
<dbReference type="GO" id="GO:0010997">
    <property type="term" value="F:anaphase-promoting complex binding"/>
    <property type="evidence" value="ECO:0007669"/>
    <property type="project" value="InterPro"/>
</dbReference>
<evidence type="ECO:0000259" key="9">
    <source>
        <dbReference type="Pfam" id="PF24807"/>
    </source>
</evidence>
<feature type="compositionally biased region" description="Polar residues" evidence="8">
    <location>
        <begin position="63"/>
        <end position="72"/>
    </location>
</feature>
<gene>
    <name evidence="11" type="primary">8240306</name>
    <name evidence="10" type="ORF">Phum_PHUM195130</name>
</gene>
<feature type="repeat" description="WD" evidence="7">
    <location>
        <begin position="225"/>
        <end position="259"/>
    </location>
</feature>
<dbReference type="PROSITE" id="PS50294">
    <property type="entry name" value="WD_REPEATS_REGION"/>
    <property type="match status" value="2"/>
</dbReference>
<evidence type="ECO:0000256" key="4">
    <source>
        <dbReference type="ARBA" id="ARBA00022737"/>
    </source>
</evidence>
<evidence type="ECO:0000256" key="8">
    <source>
        <dbReference type="SAM" id="MobiDB-lite"/>
    </source>
</evidence>
<dbReference type="CDD" id="cd00200">
    <property type="entry name" value="WD40"/>
    <property type="match status" value="1"/>
</dbReference>
<dbReference type="KEGG" id="phu:Phum_PHUM195130"/>
<evidence type="ECO:0000256" key="5">
    <source>
        <dbReference type="ARBA" id="ARBA00022776"/>
    </source>
</evidence>
<dbReference type="PROSITE" id="PS50082">
    <property type="entry name" value="WD_REPEATS_2"/>
    <property type="match status" value="3"/>
</dbReference>
<dbReference type="AlphaFoldDB" id="E0VGZ0"/>
<dbReference type="InterPro" id="IPR033010">
    <property type="entry name" value="Cdc20/Fizzy"/>
</dbReference>
<dbReference type="OrthoDB" id="10263272at2759"/>
<feature type="compositionally biased region" description="Low complexity" evidence="8">
    <location>
        <begin position="35"/>
        <end position="57"/>
    </location>
</feature>
<reference evidence="11" key="3">
    <citation type="submission" date="2021-02" db="UniProtKB">
        <authorList>
            <consortium name="EnsemblMetazoa"/>
        </authorList>
    </citation>
    <scope>IDENTIFICATION</scope>
    <source>
        <strain evidence="11">USDA</strain>
    </source>
</reference>
<dbReference type="EMBL" id="AAZO01002263">
    <property type="status" value="NOT_ANNOTATED_CDS"/>
    <property type="molecule type" value="Genomic_DNA"/>
</dbReference>
<dbReference type="PANTHER" id="PTHR19918">
    <property type="entry name" value="CELL DIVISION CYCLE 20 CDC20 FIZZY -RELATED"/>
    <property type="match status" value="1"/>
</dbReference>
<keyword evidence="10" id="KW-0012">Acyltransferase</keyword>
<feature type="region of interest" description="Disordered" evidence="8">
    <location>
        <begin position="15"/>
        <end position="78"/>
    </location>
</feature>